<accession>A0A330LTC9</accession>
<dbReference type="KEGG" id="mya:MORIYA_0897"/>
<keyword evidence="2" id="KW-1185">Reference proteome</keyword>
<reference evidence="2" key="1">
    <citation type="submission" date="2018-05" db="EMBL/GenBank/DDBJ databases">
        <authorList>
            <person name="Cea G.-C."/>
            <person name="William W."/>
        </authorList>
    </citation>
    <scope>NUCLEOTIDE SEQUENCE [LARGE SCALE GENOMIC DNA]</scope>
    <source>
        <strain evidence="2">DB21MT 5</strain>
    </source>
</reference>
<dbReference type="OrthoDB" id="6400974at2"/>
<gene>
    <name evidence="1" type="ORF">MORIYA_0897</name>
</gene>
<dbReference type="AlphaFoldDB" id="A0A330LTC9"/>
<dbReference type="EMBL" id="LS483250">
    <property type="protein sequence ID" value="SQD77375.1"/>
    <property type="molecule type" value="Genomic_DNA"/>
</dbReference>
<sequence>MRISGALLTSSKSTLAKIKGQSNCQQEVNALEPNSDEQAVIDIITANIILTIQCGGISMIGELYKNVDVYAQDASQHININVDNVIHKVMRNL</sequence>
<evidence type="ECO:0000313" key="1">
    <source>
        <dbReference type="EMBL" id="SQD77375.1"/>
    </source>
</evidence>
<evidence type="ECO:0000313" key="2">
    <source>
        <dbReference type="Proteomes" id="UP000250163"/>
    </source>
</evidence>
<proteinExistence type="predicted"/>
<dbReference type="RefSeq" id="WP_112712964.1">
    <property type="nucleotide sequence ID" value="NZ_LS483250.1"/>
</dbReference>
<dbReference type="Proteomes" id="UP000250163">
    <property type="component" value="Chromosome MORIYA"/>
</dbReference>
<protein>
    <submittedName>
        <fullName evidence="1">Uncharacterized protein</fullName>
    </submittedName>
</protein>
<organism evidence="1 2">
    <name type="scientific">Moritella yayanosii</name>
    <dbReference type="NCBI Taxonomy" id="69539"/>
    <lineage>
        <taxon>Bacteria</taxon>
        <taxon>Pseudomonadati</taxon>
        <taxon>Pseudomonadota</taxon>
        <taxon>Gammaproteobacteria</taxon>
        <taxon>Alteromonadales</taxon>
        <taxon>Moritellaceae</taxon>
        <taxon>Moritella</taxon>
    </lineage>
</organism>
<name>A0A330LTC9_9GAMM</name>